<dbReference type="Proteomes" id="UP000662701">
    <property type="component" value="Unassembled WGS sequence"/>
</dbReference>
<dbReference type="InterPro" id="IPR036249">
    <property type="entry name" value="Thioredoxin-like_sf"/>
</dbReference>
<keyword evidence="3" id="KW-1185">Reference proteome</keyword>
<protein>
    <submittedName>
        <fullName evidence="2">DsbA family protein</fullName>
    </submittedName>
</protein>
<organism evidence="2 3">
    <name type="scientific">Gluconobacter cadivus</name>
    <dbReference type="NCBI Taxonomy" id="2728101"/>
    <lineage>
        <taxon>Bacteria</taxon>
        <taxon>Pseudomonadati</taxon>
        <taxon>Pseudomonadota</taxon>
        <taxon>Alphaproteobacteria</taxon>
        <taxon>Acetobacterales</taxon>
        <taxon>Acetobacteraceae</taxon>
        <taxon>Gluconobacter</taxon>
    </lineage>
</organism>
<reference evidence="3" key="1">
    <citation type="submission" date="2020-04" db="EMBL/GenBank/DDBJ databases">
        <title>Description of novel Gluconacetobacter.</title>
        <authorList>
            <person name="Sombolestani A."/>
        </authorList>
    </citation>
    <scope>NUCLEOTIDE SEQUENCE [LARGE SCALE GENOMIC DNA]</scope>
    <source>
        <strain evidence="3">LMG 1745</strain>
    </source>
</reference>
<evidence type="ECO:0000313" key="3">
    <source>
        <dbReference type="Proteomes" id="UP000662701"/>
    </source>
</evidence>
<dbReference type="InterPro" id="IPR001853">
    <property type="entry name" value="DSBA-like_thioredoxin_dom"/>
</dbReference>
<comment type="caution">
    <text evidence="2">The sequence shown here is derived from an EMBL/GenBank/DDBJ whole genome shotgun (WGS) entry which is preliminary data.</text>
</comment>
<dbReference type="Gene3D" id="3.40.30.10">
    <property type="entry name" value="Glutaredoxin"/>
    <property type="match status" value="1"/>
</dbReference>
<sequence>MRITYLFDPLCGWCYGAAPALEQLSQIDGATVKLAPTGLFAGENARSMDASFASYAWQNDQRIARLTEQTFSEAYRSHVLGAKDAIFDSAPATLGVVAVALTAPGREIEALKVLQRARYVDGHNNSELQVVSEILSRADFAEAARRVVSPDAELLASYRSRVDSARLEMAHFGAEGVPALIVEDENGSRLLPSNILFGDITTLSLQLQAT</sequence>
<reference evidence="2 3" key="2">
    <citation type="submission" date="2020-11" db="EMBL/GenBank/DDBJ databases">
        <title>Description of novel Gluconobacter species.</title>
        <authorList>
            <person name="Cleenwerck I."/>
            <person name="Cnockaert M."/>
            <person name="Borremans W."/>
            <person name="Wieme A.D."/>
            <person name="De Vuyst L."/>
            <person name="Vandamme P."/>
        </authorList>
    </citation>
    <scope>NUCLEOTIDE SEQUENCE [LARGE SCALE GENOMIC DNA]</scope>
    <source>
        <strain evidence="2 3">LMG 1745</strain>
    </source>
</reference>
<gene>
    <name evidence="2" type="ORF">HKD19_12500</name>
</gene>
<feature type="domain" description="DSBA-like thioredoxin" evidence="1">
    <location>
        <begin position="4"/>
        <end position="185"/>
    </location>
</feature>
<dbReference type="SUPFAM" id="SSF52833">
    <property type="entry name" value="Thioredoxin-like"/>
    <property type="match status" value="1"/>
</dbReference>
<dbReference type="RefSeq" id="WP_194263131.1">
    <property type="nucleotide sequence ID" value="NZ_JABCQH010000012.1"/>
</dbReference>
<dbReference type="CDD" id="cd03025">
    <property type="entry name" value="DsbA_FrnE_like"/>
    <property type="match status" value="1"/>
</dbReference>
<dbReference type="Pfam" id="PF01323">
    <property type="entry name" value="DSBA"/>
    <property type="match status" value="1"/>
</dbReference>
<evidence type="ECO:0000259" key="1">
    <source>
        <dbReference type="Pfam" id="PF01323"/>
    </source>
</evidence>
<evidence type="ECO:0000313" key="2">
    <source>
        <dbReference type="EMBL" id="MBF0889364.1"/>
    </source>
</evidence>
<dbReference type="EMBL" id="JABCQH010000012">
    <property type="protein sequence ID" value="MBF0889364.1"/>
    <property type="molecule type" value="Genomic_DNA"/>
</dbReference>
<accession>A0ABR9YXT5</accession>
<name>A0ABR9YXT5_9PROT</name>
<proteinExistence type="predicted"/>